<evidence type="ECO:0000313" key="3">
    <source>
        <dbReference type="EMBL" id="MFC3123535.1"/>
    </source>
</evidence>
<dbReference type="RefSeq" id="WP_379592506.1">
    <property type="nucleotide sequence ID" value="NZ_JBHRTN010000002.1"/>
</dbReference>
<evidence type="ECO:0008006" key="5">
    <source>
        <dbReference type="Google" id="ProtNLM"/>
    </source>
</evidence>
<dbReference type="Proteomes" id="UP001595593">
    <property type="component" value="Unassembled WGS sequence"/>
</dbReference>
<feature type="signal peptide" evidence="2">
    <location>
        <begin position="1"/>
        <end position="37"/>
    </location>
</feature>
<dbReference type="EMBL" id="JBHRTN010000002">
    <property type="protein sequence ID" value="MFC3123535.1"/>
    <property type="molecule type" value="Genomic_DNA"/>
</dbReference>
<proteinExistence type="predicted"/>
<feature type="compositionally biased region" description="Low complexity" evidence="1">
    <location>
        <begin position="35"/>
        <end position="64"/>
    </location>
</feature>
<name>A0ABV7FXP8_9PROT</name>
<feature type="chain" id="PRO_5047224221" description="DUF4168 domain-containing protein" evidence="2">
    <location>
        <begin position="38"/>
        <end position="179"/>
    </location>
</feature>
<evidence type="ECO:0000256" key="1">
    <source>
        <dbReference type="SAM" id="MobiDB-lite"/>
    </source>
</evidence>
<evidence type="ECO:0000256" key="2">
    <source>
        <dbReference type="SAM" id="SignalP"/>
    </source>
</evidence>
<protein>
    <recommendedName>
        <fullName evidence="5">DUF4168 domain-containing protein</fullName>
    </recommendedName>
</protein>
<feature type="compositionally biased region" description="Polar residues" evidence="1">
    <location>
        <begin position="79"/>
        <end position="99"/>
    </location>
</feature>
<evidence type="ECO:0000313" key="4">
    <source>
        <dbReference type="Proteomes" id="UP001595593"/>
    </source>
</evidence>
<organism evidence="3 4">
    <name type="scientific">Teichococcus globiformis</name>
    <dbReference type="NCBI Taxonomy" id="2307229"/>
    <lineage>
        <taxon>Bacteria</taxon>
        <taxon>Pseudomonadati</taxon>
        <taxon>Pseudomonadota</taxon>
        <taxon>Alphaproteobacteria</taxon>
        <taxon>Acetobacterales</taxon>
        <taxon>Roseomonadaceae</taxon>
        <taxon>Roseomonas</taxon>
    </lineage>
</organism>
<gene>
    <name evidence="3" type="ORF">ACFOD4_00565</name>
</gene>
<feature type="region of interest" description="Disordered" evidence="1">
    <location>
        <begin position="79"/>
        <end position="105"/>
    </location>
</feature>
<accession>A0ABV7FXP8</accession>
<keyword evidence="2" id="KW-0732">Signal</keyword>
<keyword evidence="4" id="KW-1185">Reference proteome</keyword>
<feature type="region of interest" description="Disordered" evidence="1">
    <location>
        <begin position="35"/>
        <end position="65"/>
    </location>
</feature>
<reference evidence="4" key="1">
    <citation type="journal article" date="2019" name="Int. J. Syst. Evol. Microbiol.">
        <title>The Global Catalogue of Microorganisms (GCM) 10K type strain sequencing project: providing services to taxonomists for standard genome sequencing and annotation.</title>
        <authorList>
            <consortium name="The Broad Institute Genomics Platform"/>
            <consortium name="The Broad Institute Genome Sequencing Center for Infectious Disease"/>
            <person name="Wu L."/>
            <person name="Ma J."/>
        </authorList>
    </citation>
    <scope>NUCLEOTIDE SEQUENCE [LARGE SCALE GENOMIC DNA]</scope>
    <source>
        <strain evidence="4">KCTC 52094</strain>
    </source>
</reference>
<comment type="caution">
    <text evidence="3">The sequence shown here is derived from an EMBL/GenBank/DDBJ whole genome shotgun (WGS) entry which is preliminary data.</text>
</comment>
<sequence length="179" mass="18633">MAPSPSRTARRGAASRIAAPCILALGASLILAPPVAAQPAQAPEVSPNQPRSQPDQAQASSPAAGNLADYAAMLLSAEQQLKTSLERSGQQPAGNQQKAMTPARMDMQAAAQNAFDTVRRAPNSFRSDSLYEDAERSIRESLAKIVQGTEPGESDGAAEAVLQQVTRLREGVQAKASAG</sequence>